<dbReference type="NCBIfam" id="NF038324">
    <property type="entry name" value="DrmB_fam"/>
    <property type="match status" value="1"/>
</dbReference>
<protein>
    <recommendedName>
        <fullName evidence="1">MrfA-like Zn-binding domain-containing protein</fullName>
    </recommendedName>
</protein>
<evidence type="ECO:0000313" key="2">
    <source>
        <dbReference type="EMBL" id="SFB48335.1"/>
    </source>
</evidence>
<dbReference type="RefSeq" id="WP_139227832.1">
    <property type="nucleotide sequence ID" value="NZ_FOKC01000017.1"/>
</dbReference>
<gene>
    <name evidence="2" type="ORF">SAMN05192575_11710</name>
</gene>
<dbReference type="InterPro" id="IPR047721">
    <property type="entry name" value="DrmB"/>
</dbReference>
<accession>A0A1I1BD76</accession>
<evidence type="ECO:0000259" key="1">
    <source>
        <dbReference type="Pfam" id="PF09369"/>
    </source>
</evidence>
<name>A0A1I1BD76_9ACTN</name>
<dbReference type="Pfam" id="PF09369">
    <property type="entry name" value="MZB"/>
    <property type="match status" value="1"/>
</dbReference>
<sequence>MQRKIRQSQTIVPFGVGAIFDLQGESLVACDTFRWGPRGERIQSDRLAAVLGVSEFRAAPAVASNAWAAPSAGVPYARFPAWLFCQKCRRMTRWTRALEQSDKAPTCGSCPGKKQLVPMRWIQICPNGHMDDLDWKRWAHSRNTNPEARQCQKDNLFFESVSGKGAGGLDTLQVHCHSCHSRRNLMGITTKGSLKSIGVTCNGRQPWQRWDERSDCDEVPLAVQRGASNVHFPMVHSSIEIPNASRADSQSATALAIKADDFFRPLLGVNEDAPMFDMMVETLVKAHGVTTEYVKGLVRDEKQREAGKATTVEATPGDLLGEEWAAFLTEMDNSDDPHFRTRHVDLVQTTKTKVTSLLADRVDKVVLADRLREVRALEGFHRVTPAGSDKLVPVALNHKATVDWLPAIDVRGEGIFLSMDEGRLAVWEEQGAVRDRVLELEKRLNASFMEPRLRERTGPILTPRYVLLHTFAHLLIRRLAFESGYAATSLRERIYARSAVETGGASKQAGILIYTAAGDSEGTLGGLVRQGEPPQLQGTVLEALQDAMWCSSDPLCSENLASTFASLNFAACHACTLVAETSCESGNYLLDRVLVVGSDKVPGYFQDVLDAAVEAAGEGIRGIS</sequence>
<dbReference type="OrthoDB" id="9134227at2"/>
<dbReference type="AlphaFoldDB" id="A0A1I1BD76"/>
<dbReference type="STRING" id="748909.SAMN05192575_11710"/>
<dbReference type="Proteomes" id="UP000199113">
    <property type="component" value="Unassembled WGS sequence"/>
</dbReference>
<proteinExistence type="predicted"/>
<dbReference type="EMBL" id="FOKC01000017">
    <property type="protein sequence ID" value="SFB48335.1"/>
    <property type="molecule type" value="Genomic_DNA"/>
</dbReference>
<evidence type="ECO:0000313" key="3">
    <source>
        <dbReference type="Proteomes" id="UP000199113"/>
    </source>
</evidence>
<reference evidence="2" key="1">
    <citation type="submission" date="2016-10" db="EMBL/GenBank/DDBJ databases">
        <authorList>
            <person name="de Groot N.N."/>
        </authorList>
    </citation>
    <scope>NUCLEOTIDE SEQUENCE [LARGE SCALE GENOMIC DNA]</scope>
    <source>
        <strain evidence="2">CGMCC 1.10697</strain>
    </source>
</reference>
<dbReference type="InterPro" id="IPR018973">
    <property type="entry name" value="MZB"/>
</dbReference>
<organism evidence="2 3">
    <name type="scientific">Nocardioides alpinus</name>
    <dbReference type="NCBI Taxonomy" id="748909"/>
    <lineage>
        <taxon>Bacteria</taxon>
        <taxon>Bacillati</taxon>
        <taxon>Actinomycetota</taxon>
        <taxon>Actinomycetes</taxon>
        <taxon>Propionibacteriales</taxon>
        <taxon>Nocardioidaceae</taxon>
        <taxon>Nocardioides</taxon>
    </lineage>
</organism>
<feature type="domain" description="MrfA-like Zn-binding" evidence="1">
    <location>
        <begin position="471"/>
        <end position="576"/>
    </location>
</feature>